<sequence length="80" mass="9167">MTSCVGDSIWWVERFCRASDMHIHRRIVLLHHDAYGFVQSYGEHIECDTSMLFLSVDEASISVDVEDEGDRPGGNPYDDF</sequence>
<organism evidence="1 2">
    <name type="scientific">Adiantum capillus-veneris</name>
    <name type="common">Maidenhair fern</name>
    <dbReference type="NCBI Taxonomy" id="13818"/>
    <lineage>
        <taxon>Eukaryota</taxon>
        <taxon>Viridiplantae</taxon>
        <taxon>Streptophyta</taxon>
        <taxon>Embryophyta</taxon>
        <taxon>Tracheophyta</taxon>
        <taxon>Polypodiopsida</taxon>
        <taxon>Polypodiidae</taxon>
        <taxon>Polypodiales</taxon>
        <taxon>Pteridineae</taxon>
        <taxon>Pteridaceae</taxon>
        <taxon>Vittarioideae</taxon>
        <taxon>Adiantum</taxon>
    </lineage>
</organism>
<protein>
    <submittedName>
        <fullName evidence="1">Uncharacterized protein</fullName>
    </submittedName>
</protein>
<dbReference type="OrthoDB" id="1978190at2759"/>
<accession>A0A9D4UVU7</accession>
<proteinExistence type="predicted"/>
<reference evidence="1" key="1">
    <citation type="submission" date="2021-01" db="EMBL/GenBank/DDBJ databases">
        <title>Adiantum capillus-veneris genome.</title>
        <authorList>
            <person name="Fang Y."/>
            <person name="Liao Q."/>
        </authorList>
    </citation>
    <scope>NUCLEOTIDE SEQUENCE</scope>
    <source>
        <strain evidence="1">H3</strain>
        <tissue evidence="1">Leaf</tissue>
    </source>
</reference>
<comment type="caution">
    <text evidence="1">The sequence shown here is derived from an EMBL/GenBank/DDBJ whole genome shotgun (WGS) entry which is preliminary data.</text>
</comment>
<dbReference type="AlphaFoldDB" id="A0A9D4UVU7"/>
<evidence type="ECO:0000313" key="1">
    <source>
        <dbReference type="EMBL" id="KAI5074397.1"/>
    </source>
</evidence>
<keyword evidence="2" id="KW-1185">Reference proteome</keyword>
<dbReference type="Proteomes" id="UP000886520">
    <property type="component" value="Chromosome 10"/>
</dbReference>
<evidence type="ECO:0000313" key="2">
    <source>
        <dbReference type="Proteomes" id="UP000886520"/>
    </source>
</evidence>
<gene>
    <name evidence="1" type="ORF">GOP47_0010358</name>
</gene>
<dbReference type="EMBL" id="JABFUD020000010">
    <property type="protein sequence ID" value="KAI5074397.1"/>
    <property type="molecule type" value="Genomic_DNA"/>
</dbReference>
<name>A0A9D4UVU7_ADICA</name>